<reference evidence="2 3" key="1">
    <citation type="journal article" date="2011" name="J. Bacteriol.">
        <title>Complete genome sequence of Burkholderia rhizoxinica, an endosymbiont of Rhizopus microsporus.</title>
        <authorList>
            <person name="Lackner G."/>
            <person name="Moebius N."/>
            <person name="Partida-Martinez L."/>
            <person name="Hertweck C."/>
        </authorList>
    </citation>
    <scope>NUCLEOTIDE SEQUENCE [LARGE SCALE GENOMIC DNA]</scope>
    <source>
        <strain evidence="3">DSM 19002 / CIP 109453 / HKI 454</strain>
    </source>
</reference>
<protein>
    <recommendedName>
        <fullName evidence="4">DUF2795 domain-containing protein</fullName>
    </recommendedName>
</protein>
<dbReference type="KEGG" id="brh:RBRH_01941"/>
<organism evidence="2 3">
    <name type="scientific">Mycetohabitans rhizoxinica (strain DSM 19002 / CIP 109453 / HKI 454)</name>
    <name type="common">Paraburkholderia rhizoxinica</name>
    <dbReference type="NCBI Taxonomy" id="882378"/>
    <lineage>
        <taxon>Bacteria</taxon>
        <taxon>Pseudomonadati</taxon>
        <taxon>Pseudomonadota</taxon>
        <taxon>Betaproteobacteria</taxon>
        <taxon>Burkholderiales</taxon>
        <taxon>Burkholderiaceae</taxon>
        <taxon>Mycetohabitans</taxon>
    </lineage>
</organism>
<evidence type="ECO:0000313" key="3">
    <source>
        <dbReference type="Proteomes" id="UP000007437"/>
    </source>
</evidence>
<evidence type="ECO:0000256" key="1">
    <source>
        <dbReference type="SAM" id="MobiDB-lite"/>
    </source>
</evidence>
<dbReference type="HOGENOM" id="CLU_159338_0_0_4"/>
<feature type="region of interest" description="Disordered" evidence="1">
    <location>
        <begin position="1"/>
        <end position="52"/>
    </location>
</feature>
<evidence type="ECO:0000313" key="2">
    <source>
        <dbReference type="EMBL" id="CBW73800.1"/>
    </source>
</evidence>
<gene>
    <name evidence="2" type="ordered locus">RBRH_01941</name>
</gene>
<dbReference type="STRING" id="882378.RBRH_01941"/>
<dbReference type="EMBL" id="FR687359">
    <property type="protein sequence ID" value="CBW73800.1"/>
    <property type="molecule type" value="Genomic_DNA"/>
</dbReference>
<dbReference type="Proteomes" id="UP000007437">
    <property type="component" value="Chromosome"/>
</dbReference>
<name>E5ALC7_MYCRK</name>
<dbReference type="AlphaFoldDB" id="E5ALC7"/>
<dbReference type="eggNOG" id="ENOG5033FKY">
    <property type="taxonomic scope" value="Bacteria"/>
</dbReference>
<proteinExistence type="predicted"/>
<dbReference type="InterPro" id="IPR021527">
    <property type="entry name" value="DUF2795"/>
</dbReference>
<accession>E5ALC7</accession>
<evidence type="ECO:0008006" key="4">
    <source>
        <dbReference type="Google" id="ProtNLM"/>
    </source>
</evidence>
<feature type="compositionally biased region" description="Basic and acidic residues" evidence="1">
    <location>
        <begin position="17"/>
        <end position="40"/>
    </location>
</feature>
<dbReference type="Pfam" id="PF11387">
    <property type="entry name" value="DUF2795"/>
    <property type="match status" value="1"/>
</dbReference>
<sequence>MSSALKEIVMTSRHPHTGHELSHARAHEGDRVQQDHDKGGHQSGHGKAPSPVDIQKALKGMDYPASKEDVIQCAQRSHADDSVLEMLKRIPEREYGTPASVSKEVGKLM</sequence>